<keyword evidence="3 6" id="KW-0812">Transmembrane</keyword>
<feature type="domain" description="Major facilitator superfamily (MFS) profile" evidence="7">
    <location>
        <begin position="208"/>
        <end position="392"/>
    </location>
</feature>
<feature type="transmembrane region" description="Helical" evidence="6">
    <location>
        <begin position="133"/>
        <end position="153"/>
    </location>
</feature>
<dbReference type="Pfam" id="PF07690">
    <property type="entry name" value="MFS_1"/>
    <property type="match status" value="1"/>
</dbReference>
<evidence type="ECO:0000256" key="3">
    <source>
        <dbReference type="ARBA" id="ARBA00022692"/>
    </source>
</evidence>
<keyword evidence="9" id="KW-1185">Reference proteome</keyword>
<dbReference type="InterPro" id="IPR020846">
    <property type="entry name" value="MFS_dom"/>
</dbReference>
<dbReference type="SUPFAM" id="SSF103473">
    <property type="entry name" value="MFS general substrate transporter"/>
    <property type="match status" value="1"/>
</dbReference>
<dbReference type="PANTHER" id="PTHR23513">
    <property type="entry name" value="INTEGRAL MEMBRANE EFFLUX PROTEIN-RELATED"/>
    <property type="match status" value="1"/>
</dbReference>
<evidence type="ECO:0000256" key="2">
    <source>
        <dbReference type="ARBA" id="ARBA00022475"/>
    </source>
</evidence>
<dbReference type="InterPro" id="IPR036259">
    <property type="entry name" value="MFS_trans_sf"/>
</dbReference>
<feature type="transmembrane region" description="Helical" evidence="6">
    <location>
        <begin position="211"/>
        <end position="232"/>
    </location>
</feature>
<feature type="transmembrane region" description="Helical" evidence="6">
    <location>
        <begin position="92"/>
        <end position="112"/>
    </location>
</feature>
<dbReference type="PROSITE" id="PS50850">
    <property type="entry name" value="MFS"/>
    <property type="match status" value="1"/>
</dbReference>
<proteinExistence type="predicted"/>
<feature type="transmembrane region" description="Helical" evidence="6">
    <location>
        <begin position="363"/>
        <end position="382"/>
    </location>
</feature>
<keyword evidence="4 6" id="KW-1133">Transmembrane helix</keyword>
<dbReference type="InterPro" id="IPR011701">
    <property type="entry name" value="MFS"/>
</dbReference>
<evidence type="ECO:0000313" key="8">
    <source>
        <dbReference type="EMBL" id="GAA1547889.1"/>
    </source>
</evidence>
<keyword evidence="5 6" id="KW-0472">Membrane</keyword>
<evidence type="ECO:0000256" key="4">
    <source>
        <dbReference type="ARBA" id="ARBA00022989"/>
    </source>
</evidence>
<comment type="caution">
    <text evidence="8">The sequence shown here is derived from an EMBL/GenBank/DDBJ whole genome shotgun (WGS) entry which is preliminary data.</text>
</comment>
<dbReference type="Proteomes" id="UP001500363">
    <property type="component" value="Unassembled WGS sequence"/>
</dbReference>
<comment type="subcellular location">
    <subcellularLocation>
        <location evidence="1">Cell membrane</location>
        <topology evidence="1">Multi-pass membrane protein</topology>
    </subcellularLocation>
</comment>
<evidence type="ECO:0000256" key="5">
    <source>
        <dbReference type="ARBA" id="ARBA00023136"/>
    </source>
</evidence>
<accession>A0ABN2BXX8</accession>
<dbReference type="CDD" id="cd06173">
    <property type="entry name" value="MFS_MefA_like"/>
    <property type="match status" value="1"/>
</dbReference>
<keyword evidence="2" id="KW-1003">Cell membrane</keyword>
<dbReference type="PANTHER" id="PTHR23513:SF11">
    <property type="entry name" value="STAPHYLOFERRIN A TRANSPORTER"/>
    <property type="match status" value="1"/>
</dbReference>
<evidence type="ECO:0000313" key="9">
    <source>
        <dbReference type="Proteomes" id="UP001500363"/>
    </source>
</evidence>
<name>A0ABN2BXX8_9ACTN</name>
<sequence length="392" mass="40129">MRAYYWAATLARLGDEMVAFTLVLLVLARTDSPALAGITGAAYALPAVLTGPLLGTWLDRTAYRRTALGLNQALLGTVMVTLVFVTGHAPDWLTPALAAVAGVTLPMVSGGFTSMLPSLVPKRLLAKANSREAASFGAATITGPAAAATLAAAVSVEAAVVVIALTATLSIIAMAKLPALPAAVTADNREPFLASMIGGLTHLARTPRLRASTITTTALMGSVGVLLITLPLHMSALGVPRSAAGYLWTALELGSVTTAVLLGRLQTRWRPELVVMVAVAAYGLAMSTWPLATTFPVLLVLAAATGLLEGPMLPAMFAARQQYSPVELQGRVSTTAASLRVGAAALGQAAGGLLVPVVGTHTALLAVAISLIAAAALGRLTTERRPTHALTR</sequence>
<evidence type="ECO:0000259" key="7">
    <source>
        <dbReference type="PROSITE" id="PS50850"/>
    </source>
</evidence>
<feature type="transmembrane region" description="Helical" evidence="6">
    <location>
        <begin position="244"/>
        <end position="262"/>
    </location>
</feature>
<evidence type="ECO:0000256" key="1">
    <source>
        <dbReference type="ARBA" id="ARBA00004651"/>
    </source>
</evidence>
<feature type="transmembrane region" description="Helical" evidence="6">
    <location>
        <begin position="159"/>
        <end position="179"/>
    </location>
</feature>
<dbReference type="Gene3D" id="1.20.1250.20">
    <property type="entry name" value="MFS general substrate transporter like domains"/>
    <property type="match status" value="1"/>
</dbReference>
<dbReference type="RefSeq" id="WP_344180077.1">
    <property type="nucleotide sequence ID" value="NZ_BAAANC010000003.1"/>
</dbReference>
<organism evidence="8 9">
    <name type="scientific">Kribbella lupini</name>
    <dbReference type="NCBI Taxonomy" id="291602"/>
    <lineage>
        <taxon>Bacteria</taxon>
        <taxon>Bacillati</taxon>
        <taxon>Actinomycetota</taxon>
        <taxon>Actinomycetes</taxon>
        <taxon>Propionibacteriales</taxon>
        <taxon>Kribbellaceae</taxon>
        <taxon>Kribbella</taxon>
    </lineage>
</organism>
<evidence type="ECO:0000256" key="6">
    <source>
        <dbReference type="SAM" id="Phobius"/>
    </source>
</evidence>
<feature type="transmembrane region" description="Helical" evidence="6">
    <location>
        <begin position="67"/>
        <end position="86"/>
    </location>
</feature>
<protein>
    <recommendedName>
        <fullName evidence="7">Major facilitator superfamily (MFS) profile domain-containing protein</fullName>
    </recommendedName>
</protein>
<dbReference type="EMBL" id="BAAANC010000003">
    <property type="protein sequence ID" value="GAA1547889.1"/>
    <property type="molecule type" value="Genomic_DNA"/>
</dbReference>
<reference evidence="8 9" key="1">
    <citation type="journal article" date="2019" name="Int. J. Syst. Evol. Microbiol.">
        <title>The Global Catalogue of Microorganisms (GCM) 10K type strain sequencing project: providing services to taxonomists for standard genome sequencing and annotation.</title>
        <authorList>
            <consortium name="The Broad Institute Genomics Platform"/>
            <consortium name="The Broad Institute Genome Sequencing Center for Infectious Disease"/>
            <person name="Wu L."/>
            <person name="Ma J."/>
        </authorList>
    </citation>
    <scope>NUCLEOTIDE SEQUENCE [LARGE SCALE GENOMIC DNA]</scope>
    <source>
        <strain evidence="8 9">JCM 14303</strain>
    </source>
</reference>
<feature type="transmembrane region" description="Helical" evidence="6">
    <location>
        <begin position="34"/>
        <end position="55"/>
    </location>
</feature>
<gene>
    <name evidence="8" type="ORF">GCM10009741_59520</name>
</gene>